<dbReference type="Gene3D" id="2.130.10.30">
    <property type="entry name" value="Regulator of chromosome condensation 1/beta-lactamase-inhibitor protein II"/>
    <property type="match status" value="2"/>
</dbReference>
<dbReference type="EMBL" id="BRYB01001496">
    <property type="protein sequence ID" value="GMI27110.1"/>
    <property type="molecule type" value="Genomic_DNA"/>
</dbReference>
<dbReference type="InterPro" id="IPR009091">
    <property type="entry name" value="RCC1/BLIP-II"/>
</dbReference>
<comment type="caution">
    <text evidence="3">The sequence shown here is derived from an EMBL/GenBank/DDBJ whole genome shotgun (WGS) entry which is preliminary data.</text>
</comment>
<dbReference type="PRINTS" id="PR00633">
    <property type="entry name" value="RCCNDNSATION"/>
</dbReference>
<evidence type="ECO:0000313" key="4">
    <source>
        <dbReference type="Proteomes" id="UP001165060"/>
    </source>
</evidence>
<evidence type="ECO:0008006" key="5">
    <source>
        <dbReference type="Google" id="ProtNLM"/>
    </source>
</evidence>
<accession>A0ABQ6MJL9</accession>
<dbReference type="PANTHER" id="PTHR46207:SF1">
    <property type="entry name" value="PROTEIN RCC2"/>
    <property type="match status" value="1"/>
</dbReference>
<protein>
    <recommendedName>
        <fullName evidence="5">Regulator of chromosome condensation 1/beta-lactamase-inhibitor protein II</fullName>
    </recommendedName>
</protein>
<evidence type="ECO:0000256" key="2">
    <source>
        <dbReference type="SAM" id="MobiDB-lite"/>
    </source>
</evidence>
<proteinExistence type="predicted"/>
<dbReference type="InterPro" id="IPR028641">
    <property type="entry name" value="RCC2"/>
</dbReference>
<gene>
    <name evidence="3" type="ORF">TeGR_g7888</name>
</gene>
<feature type="repeat" description="RCC1" evidence="1">
    <location>
        <begin position="237"/>
        <end position="319"/>
    </location>
</feature>
<feature type="repeat" description="RCC1" evidence="1">
    <location>
        <begin position="326"/>
        <end position="382"/>
    </location>
</feature>
<feature type="repeat" description="RCC1" evidence="1">
    <location>
        <begin position="183"/>
        <end position="236"/>
    </location>
</feature>
<evidence type="ECO:0000313" key="3">
    <source>
        <dbReference type="EMBL" id="GMI27110.1"/>
    </source>
</evidence>
<dbReference type="PROSITE" id="PS50012">
    <property type="entry name" value="RCC1_3"/>
    <property type="match status" value="5"/>
</dbReference>
<organism evidence="3 4">
    <name type="scientific">Tetraparma gracilis</name>
    <dbReference type="NCBI Taxonomy" id="2962635"/>
    <lineage>
        <taxon>Eukaryota</taxon>
        <taxon>Sar</taxon>
        <taxon>Stramenopiles</taxon>
        <taxon>Ochrophyta</taxon>
        <taxon>Bolidophyceae</taxon>
        <taxon>Parmales</taxon>
        <taxon>Triparmaceae</taxon>
        <taxon>Tetraparma</taxon>
    </lineage>
</organism>
<dbReference type="Pfam" id="PF13540">
    <property type="entry name" value="RCC1_2"/>
    <property type="match status" value="1"/>
</dbReference>
<dbReference type="Proteomes" id="UP001165060">
    <property type="component" value="Unassembled WGS sequence"/>
</dbReference>
<keyword evidence="4" id="KW-1185">Reference proteome</keyword>
<feature type="region of interest" description="Disordered" evidence="2">
    <location>
        <begin position="1"/>
        <end position="23"/>
    </location>
</feature>
<dbReference type="InterPro" id="IPR000408">
    <property type="entry name" value="Reg_chr_condens"/>
</dbReference>
<reference evidence="3 4" key="1">
    <citation type="journal article" date="2023" name="Commun. Biol.">
        <title>Genome analysis of Parmales, the sister group of diatoms, reveals the evolutionary specialization of diatoms from phago-mixotrophs to photoautotrophs.</title>
        <authorList>
            <person name="Ban H."/>
            <person name="Sato S."/>
            <person name="Yoshikawa S."/>
            <person name="Yamada K."/>
            <person name="Nakamura Y."/>
            <person name="Ichinomiya M."/>
            <person name="Sato N."/>
            <person name="Blanc-Mathieu R."/>
            <person name="Endo H."/>
            <person name="Kuwata A."/>
            <person name="Ogata H."/>
        </authorList>
    </citation>
    <scope>NUCLEOTIDE SEQUENCE [LARGE SCALE GENOMIC DNA]</scope>
</reference>
<evidence type="ECO:0000256" key="1">
    <source>
        <dbReference type="PROSITE-ProRule" id="PRU00235"/>
    </source>
</evidence>
<dbReference type="SUPFAM" id="SSF50985">
    <property type="entry name" value="RCC1/BLIP-II"/>
    <property type="match status" value="1"/>
</dbReference>
<feature type="compositionally biased region" description="Low complexity" evidence="2">
    <location>
        <begin position="1"/>
        <end position="21"/>
    </location>
</feature>
<feature type="region of interest" description="Disordered" evidence="2">
    <location>
        <begin position="500"/>
        <end position="526"/>
    </location>
</feature>
<feature type="repeat" description="RCC1" evidence="1">
    <location>
        <begin position="133"/>
        <end position="182"/>
    </location>
</feature>
<dbReference type="Pfam" id="PF00415">
    <property type="entry name" value="RCC1"/>
    <property type="match status" value="3"/>
</dbReference>
<name>A0ABQ6MJL9_9STRA</name>
<feature type="repeat" description="RCC1" evidence="1">
    <location>
        <begin position="431"/>
        <end position="484"/>
    </location>
</feature>
<dbReference type="PANTHER" id="PTHR46207">
    <property type="entry name" value="PROTEIN RCC2"/>
    <property type="match status" value="1"/>
</dbReference>
<sequence>MLSSSGSSRGRRGAPAPAAAPVAPTQNASWAAFLSDDCGDVETDLTAAKSAEGKPYVRPRTSLQLHGKGGRLAQAGTLDWDTVGRSRKTADSYTELDLFSPTLLSPSCLGKVRISFVAASPSSCHSIAVSSAGAAYGWGRNDHSQLGLDHLNTVVAPTSLELPFKVASAAVGKAHTILISPAGDGYGAGRCAEGQLGTNQSVERVPKFKKMVFASAPQKLAQASCGDFFTVCLDDEGRLYSTGLSQFGALGNGETGEFFVTASKLAFANCQKLTRRETFCRRDFNFKEADAPEFLPDSSTIRLQRIACGKSHTVAIECARVGGGPVRVFTWGCGDYGSLGHRVQKDEYYPRLVETLAGPMFNSNAFTDVSAGTSCSMVNSENGQAYMWGKFRSVGEATMQPALIDFLANNGHEVAGLAAGNSTVILATAEGQTVSYGQGPYGELGYGVDGAKSSSAPQFIESINGVKVMDVAAGYGHTLFVLSDEGKDEGKMVGKLAVYGGDASGTPKKKKKAAAEGGAAKKAKKA</sequence>